<evidence type="ECO:0000313" key="7">
    <source>
        <dbReference type="Proteomes" id="UP001597104"/>
    </source>
</evidence>
<feature type="domain" description="FAD-dependent oxidoreductase 2 FAD-binding" evidence="5">
    <location>
        <begin position="28"/>
        <end position="469"/>
    </location>
</feature>
<dbReference type="EMBL" id="JBHTIO010000032">
    <property type="protein sequence ID" value="MFD0897422.1"/>
    <property type="molecule type" value="Genomic_DNA"/>
</dbReference>
<organism evidence="6 7">
    <name type="scientific">Loigolactobacillus binensis</name>
    <dbReference type="NCBI Taxonomy" id="2559922"/>
    <lineage>
        <taxon>Bacteria</taxon>
        <taxon>Bacillati</taxon>
        <taxon>Bacillota</taxon>
        <taxon>Bacilli</taxon>
        <taxon>Lactobacillales</taxon>
        <taxon>Lactobacillaceae</taxon>
        <taxon>Loigolactobacillus</taxon>
    </lineage>
</organism>
<evidence type="ECO:0000256" key="3">
    <source>
        <dbReference type="ARBA" id="ARBA00022827"/>
    </source>
</evidence>
<dbReference type="InterPro" id="IPR036188">
    <property type="entry name" value="FAD/NAD-bd_sf"/>
</dbReference>
<accession>A0ABW3EDH2</accession>
<evidence type="ECO:0000259" key="5">
    <source>
        <dbReference type="Pfam" id="PF00890"/>
    </source>
</evidence>
<dbReference type="SUPFAM" id="SSF56425">
    <property type="entry name" value="Succinate dehydrogenase/fumarate reductase flavoprotein, catalytic domain"/>
    <property type="match status" value="1"/>
</dbReference>
<dbReference type="SUPFAM" id="SSF51905">
    <property type="entry name" value="FAD/NAD(P)-binding domain"/>
    <property type="match status" value="1"/>
</dbReference>
<proteinExistence type="predicted"/>
<dbReference type="RefSeq" id="WP_137637276.1">
    <property type="nucleotide sequence ID" value="NZ_BJDN01000006.1"/>
</dbReference>
<evidence type="ECO:0000256" key="2">
    <source>
        <dbReference type="ARBA" id="ARBA00022630"/>
    </source>
</evidence>
<evidence type="ECO:0000313" key="6">
    <source>
        <dbReference type="EMBL" id="MFD0897422.1"/>
    </source>
</evidence>
<evidence type="ECO:0000256" key="4">
    <source>
        <dbReference type="ARBA" id="ARBA00023002"/>
    </source>
</evidence>
<dbReference type="InterPro" id="IPR050315">
    <property type="entry name" value="FAD-oxidoreductase_2"/>
</dbReference>
<dbReference type="PRINTS" id="PR00411">
    <property type="entry name" value="PNDRDTASEI"/>
</dbReference>
<keyword evidence="7" id="KW-1185">Reference proteome</keyword>
<dbReference type="Pfam" id="PF00890">
    <property type="entry name" value="FAD_binding_2"/>
    <property type="match status" value="1"/>
</dbReference>
<dbReference type="InterPro" id="IPR003953">
    <property type="entry name" value="FAD-dep_OxRdtase_2_FAD-bd"/>
</dbReference>
<gene>
    <name evidence="6" type="ORF">ACFQZ7_06675</name>
</gene>
<keyword evidence="3" id="KW-0274">FAD</keyword>
<dbReference type="Gene3D" id="3.90.700.10">
    <property type="entry name" value="Succinate dehydrogenase/fumarate reductase flavoprotein, catalytic domain"/>
    <property type="match status" value="1"/>
</dbReference>
<evidence type="ECO:0000256" key="1">
    <source>
        <dbReference type="ARBA" id="ARBA00001974"/>
    </source>
</evidence>
<reference evidence="7" key="1">
    <citation type="journal article" date="2019" name="Int. J. Syst. Evol. Microbiol.">
        <title>The Global Catalogue of Microorganisms (GCM) 10K type strain sequencing project: providing services to taxonomists for standard genome sequencing and annotation.</title>
        <authorList>
            <consortium name="The Broad Institute Genomics Platform"/>
            <consortium name="The Broad Institute Genome Sequencing Center for Infectious Disease"/>
            <person name="Wu L."/>
            <person name="Ma J."/>
        </authorList>
    </citation>
    <scope>NUCLEOTIDE SEQUENCE [LARGE SCALE GENOMIC DNA]</scope>
    <source>
        <strain evidence="7">CCM 8925</strain>
    </source>
</reference>
<comment type="caution">
    <text evidence="6">The sequence shown here is derived from an EMBL/GenBank/DDBJ whole genome shotgun (WGS) entry which is preliminary data.</text>
</comment>
<sequence length="503" mass="55084">MKAVIIYLDSRSITRRILPMLTQKKIYDLVVVGAGASGFTAAYQAAKNGLSVVVLEKGRHTGGSGNWVEGIFAINSNMQQAKNVQLTKEDVLNEELEYSHYEADTNSWNQYIDRSAEMIDWLGDLGVKYVDVRGLGSGNVTWHLMQGNGNQAIHQALEPKALEAGAEIVTSVSVQALKQDSDGKITGVVIQSETDHHQEEIATAAVILATGGYLNNSELIDNDTNYNVNQLIPVNSGKNTGDGLQLAWEVGAQKYRMGMAMLFGGYIKDPTKPAYLYRTSDMNGAVTQQSLLWVNEKGKRFVNEEVVDNFSHAGNALFTQNKIYSILDQGTINHLMNSGLYKEMGTYYTEQKTLEGLQSEIDDALKQNLPFIYKASSIKDLAQQISLPELETTVLRYNKLCRSGQDTDYHKQAKFLVSLEHGPFYAFELGIGAFCTMGGLKIDLDNRVLDKSGADIKGLYAAGNDAAGILVGDTYGPNMPGTEGGYAFYSGRHAANAATDYIK</sequence>
<dbReference type="PANTHER" id="PTHR43400:SF10">
    <property type="entry name" value="3-OXOSTEROID 1-DEHYDROGENASE"/>
    <property type="match status" value="1"/>
</dbReference>
<comment type="cofactor">
    <cofactor evidence="1">
        <name>FAD</name>
        <dbReference type="ChEBI" id="CHEBI:57692"/>
    </cofactor>
</comment>
<keyword evidence="2" id="KW-0285">Flavoprotein</keyword>
<keyword evidence="4" id="KW-0560">Oxidoreductase</keyword>
<dbReference type="InterPro" id="IPR027477">
    <property type="entry name" value="Succ_DH/fumarate_Rdtase_cat_sf"/>
</dbReference>
<dbReference type="Proteomes" id="UP001597104">
    <property type="component" value="Unassembled WGS sequence"/>
</dbReference>
<dbReference type="Gene3D" id="3.50.50.60">
    <property type="entry name" value="FAD/NAD(P)-binding domain"/>
    <property type="match status" value="1"/>
</dbReference>
<protein>
    <submittedName>
        <fullName evidence="6">FAD-dependent oxidoreductase</fullName>
    </submittedName>
</protein>
<name>A0ABW3EDH2_9LACO</name>
<dbReference type="PANTHER" id="PTHR43400">
    <property type="entry name" value="FUMARATE REDUCTASE"/>
    <property type="match status" value="1"/>
</dbReference>